<dbReference type="Proteomes" id="UP000789702">
    <property type="component" value="Unassembled WGS sequence"/>
</dbReference>
<gene>
    <name evidence="1" type="ORF">DHETER_LOCUS2267</name>
</gene>
<reference evidence="1" key="1">
    <citation type="submission" date="2021-06" db="EMBL/GenBank/DDBJ databases">
        <authorList>
            <person name="Kallberg Y."/>
            <person name="Tangrot J."/>
            <person name="Rosling A."/>
        </authorList>
    </citation>
    <scope>NUCLEOTIDE SEQUENCE</scope>
    <source>
        <strain evidence="1">IL203A</strain>
    </source>
</reference>
<keyword evidence="2" id="KW-1185">Reference proteome</keyword>
<name>A0ACA9KP93_9GLOM</name>
<evidence type="ECO:0000313" key="1">
    <source>
        <dbReference type="EMBL" id="CAG8484292.1"/>
    </source>
</evidence>
<protein>
    <submittedName>
        <fullName evidence="1">3848_t:CDS:1</fullName>
    </submittedName>
</protein>
<dbReference type="EMBL" id="CAJVPU010001592">
    <property type="protein sequence ID" value="CAG8484292.1"/>
    <property type="molecule type" value="Genomic_DNA"/>
</dbReference>
<evidence type="ECO:0000313" key="2">
    <source>
        <dbReference type="Proteomes" id="UP000789702"/>
    </source>
</evidence>
<comment type="caution">
    <text evidence="1">The sequence shown here is derived from an EMBL/GenBank/DDBJ whole genome shotgun (WGS) entry which is preliminary data.</text>
</comment>
<sequence length="310" mass="34738">PIAQATPSVQGSPAQPNVAASPIATGDISTCTTCNKVKSACGSKFNLPKVNSQGTYIASDKCYCSYEVYNYLLRCLTCYNSANVGNSTLDSLDDWSATCIALGSSLDQNNTTQSNQTDRSRKSRKIGDYNPDISKPTKSLDIVDDYKRKTKYSNQNNDNQFKKNDTKQNDIKQDDIKQDDIKQNDIKQNDGGVMIDVNLNDQQQQPHLSAPNDIKKEIPQEYDQYDDETIGQAILPVAAAPEIITIIPEVHIIDENSIINFSDNIIDSQLQQQQYYYSSEQQQHIDPNGSIYYSSESQLHMDPNENIYYI</sequence>
<feature type="non-terminal residue" evidence="1">
    <location>
        <position position="1"/>
    </location>
</feature>
<organism evidence="1 2">
    <name type="scientific">Dentiscutata heterogama</name>
    <dbReference type="NCBI Taxonomy" id="1316150"/>
    <lineage>
        <taxon>Eukaryota</taxon>
        <taxon>Fungi</taxon>
        <taxon>Fungi incertae sedis</taxon>
        <taxon>Mucoromycota</taxon>
        <taxon>Glomeromycotina</taxon>
        <taxon>Glomeromycetes</taxon>
        <taxon>Diversisporales</taxon>
        <taxon>Gigasporaceae</taxon>
        <taxon>Dentiscutata</taxon>
    </lineage>
</organism>
<accession>A0ACA9KP93</accession>
<proteinExistence type="predicted"/>